<feature type="region of interest" description="Disordered" evidence="1">
    <location>
        <begin position="14"/>
        <end position="47"/>
    </location>
</feature>
<dbReference type="Gene3D" id="3.90.1140.10">
    <property type="entry name" value="Cyclic phosphodiesterase"/>
    <property type="match status" value="1"/>
</dbReference>
<dbReference type="Pfam" id="PF13563">
    <property type="entry name" value="2_5_RNA_ligase2"/>
    <property type="match status" value="1"/>
</dbReference>
<feature type="compositionally biased region" description="Basic and acidic residues" evidence="1">
    <location>
        <begin position="33"/>
        <end position="47"/>
    </location>
</feature>
<evidence type="ECO:0000313" key="3">
    <source>
        <dbReference type="Proteomes" id="UP000094526"/>
    </source>
</evidence>
<accession>A0A1C1CDH7</accession>
<proteinExistence type="predicted"/>
<dbReference type="eggNOG" id="ENOG502SCFP">
    <property type="taxonomic scope" value="Eukaryota"/>
</dbReference>
<comment type="caution">
    <text evidence="2">The sequence shown here is derived from an EMBL/GenBank/DDBJ whole genome shotgun (WGS) entry which is preliminary data.</text>
</comment>
<dbReference type="Proteomes" id="UP000094526">
    <property type="component" value="Unassembled WGS sequence"/>
</dbReference>
<evidence type="ECO:0008006" key="4">
    <source>
        <dbReference type="Google" id="ProtNLM"/>
    </source>
</evidence>
<dbReference type="EMBL" id="LGRB01000015">
    <property type="protein sequence ID" value="OCT46506.1"/>
    <property type="molecule type" value="Genomic_DNA"/>
</dbReference>
<name>A0A1C1CDH7_9EURO</name>
<evidence type="ECO:0000313" key="2">
    <source>
        <dbReference type="EMBL" id="OCT46506.1"/>
    </source>
</evidence>
<dbReference type="VEuPathDB" id="FungiDB:CLCR_02111"/>
<dbReference type="VEuPathDB" id="FungiDB:G647_01234"/>
<dbReference type="OrthoDB" id="5364416at2759"/>
<dbReference type="STRING" id="86049.A0A1C1CDH7"/>
<reference evidence="3" key="1">
    <citation type="submission" date="2015-07" db="EMBL/GenBank/DDBJ databases">
        <authorList>
            <person name="Teixeira M.M."/>
            <person name="Souza R.C."/>
            <person name="Almeida L.G."/>
            <person name="Vicente V.A."/>
            <person name="de Hoog S."/>
            <person name="Bocca A.L."/>
            <person name="de Almeida S.R."/>
            <person name="Vasconcelos A.T."/>
            <person name="Felipe M.S."/>
        </authorList>
    </citation>
    <scope>NUCLEOTIDE SEQUENCE [LARGE SCALE GENOMIC DNA]</scope>
    <source>
        <strain evidence="3">KSF</strain>
    </source>
</reference>
<gene>
    <name evidence="2" type="ORF">CLCR_02111</name>
</gene>
<protein>
    <recommendedName>
        <fullName evidence="4">2'-5' RNA ligase family protein</fullName>
    </recommendedName>
</protein>
<sequence length="217" mass="24802">MSGISLTRRHLREFGQMSTTLHAPPSSARTYQRRSEHKAQTGNEHEESYVLTLHTNKEHHKLMTSLRDRYFPPALNKLDAHIAVFRALPGSQLPRIMRDIASVAALQRPFSITADVPFRMRRGIGIRVVDESGQAKGIHEELKARWRPFLSHQDRSFQAHYTVQNKVDDEAVVNGTLEELANHFHGSQGEVVGLALYRYDRGCWRKERDFTFEAGGS</sequence>
<keyword evidence="3" id="KW-1185">Reference proteome</keyword>
<dbReference type="AlphaFoldDB" id="A0A1C1CDH7"/>
<organism evidence="2 3">
    <name type="scientific">Cladophialophora carrionii</name>
    <dbReference type="NCBI Taxonomy" id="86049"/>
    <lineage>
        <taxon>Eukaryota</taxon>
        <taxon>Fungi</taxon>
        <taxon>Dikarya</taxon>
        <taxon>Ascomycota</taxon>
        <taxon>Pezizomycotina</taxon>
        <taxon>Eurotiomycetes</taxon>
        <taxon>Chaetothyriomycetidae</taxon>
        <taxon>Chaetothyriales</taxon>
        <taxon>Herpotrichiellaceae</taxon>
        <taxon>Cladophialophora</taxon>
    </lineage>
</organism>
<evidence type="ECO:0000256" key="1">
    <source>
        <dbReference type="SAM" id="MobiDB-lite"/>
    </source>
</evidence>